<feature type="transmembrane region" description="Helical" evidence="6">
    <location>
        <begin position="120"/>
        <end position="139"/>
    </location>
</feature>
<evidence type="ECO:0000256" key="6">
    <source>
        <dbReference type="SAM" id="Phobius"/>
    </source>
</evidence>
<dbReference type="InterPro" id="IPR001199">
    <property type="entry name" value="Cyt_B5-like_heme/steroid-bd"/>
</dbReference>
<keyword evidence="3" id="KW-0408">Iron</keyword>
<evidence type="ECO:0000256" key="3">
    <source>
        <dbReference type="ARBA" id="ARBA00023004"/>
    </source>
</evidence>
<dbReference type="PRINTS" id="PR00363">
    <property type="entry name" value="CYTOCHROMEB5"/>
</dbReference>
<dbReference type="Gene3D" id="3.10.120.10">
    <property type="entry name" value="Cytochrome b5-like heme/steroid binding domain"/>
    <property type="match status" value="1"/>
</dbReference>
<keyword evidence="6" id="KW-0812">Transmembrane</keyword>
<reference evidence="8 9" key="1">
    <citation type="journal article" date="2018" name="Front. Microbiol.">
        <title>Genome-Wide Analysis of Corynespora cassiicola Leaf Fall Disease Putative Effectors.</title>
        <authorList>
            <person name="Lopez D."/>
            <person name="Ribeiro S."/>
            <person name="Label P."/>
            <person name="Fumanal B."/>
            <person name="Venisse J.S."/>
            <person name="Kohler A."/>
            <person name="de Oliveira R.R."/>
            <person name="Labutti K."/>
            <person name="Lipzen A."/>
            <person name="Lail K."/>
            <person name="Bauer D."/>
            <person name="Ohm R.A."/>
            <person name="Barry K.W."/>
            <person name="Spatafora J."/>
            <person name="Grigoriev I.V."/>
            <person name="Martin F.M."/>
            <person name="Pujade-Renaud V."/>
        </authorList>
    </citation>
    <scope>NUCLEOTIDE SEQUENCE [LARGE SCALE GENOMIC DNA]</scope>
    <source>
        <strain evidence="8 9">Philippines</strain>
    </source>
</reference>
<proteinExistence type="inferred from homology"/>
<evidence type="ECO:0000256" key="1">
    <source>
        <dbReference type="ARBA" id="ARBA00022617"/>
    </source>
</evidence>
<protein>
    <submittedName>
        <fullName evidence="8">Cytochrome b5</fullName>
    </submittedName>
</protein>
<evidence type="ECO:0000313" key="9">
    <source>
        <dbReference type="Proteomes" id="UP000240883"/>
    </source>
</evidence>
<keyword evidence="2" id="KW-0479">Metal-binding</keyword>
<accession>A0A2T2N1P6</accession>
<feature type="region of interest" description="Disordered" evidence="5">
    <location>
        <begin position="79"/>
        <end position="100"/>
    </location>
</feature>
<gene>
    <name evidence="8" type="ORF">BS50DRAFT_508566</name>
</gene>
<dbReference type="PANTHER" id="PTHR19359:SF14">
    <property type="entry name" value="CYTOCHROME B5 A"/>
    <property type="match status" value="1"/>
</dbReference>
<evidence type="ECO:0000256" key="4">
    <source>
        <dbReference type="ARBA" id="ARBA00038168"/>
    </source>
</evidence>
<keyword evidence="6" id="KW-1133">Transmembrane helix</keyword>
<evidence type="ECO:0000256" key="5">
    <source>
        <dbReference type="SAM" id="MobiDB-lite"/>
    </source>
</evidence>
<feature type="domain" description="Cytochrome b5 heme-binding" evidence="7">
    <location>
        <begin position="1"/>
        <end position="77"/>
    </location>
</feature>
<dbReference type="GO" id="GO:0016020">
    <property type="term" value="C:membrane"/>
    <property type="evidence" value="ECO:0007669"/>
    <property type="project" value="TreeGrafter"/>
</dbReference>
<evidence type="ECO:0000256" key="2">
    <source>
        <dbReference type="ARBA" id="ARBA00022723"/>
    </source>
</evidence>
<dbReference type="STRING" id="1448308.A0A2T2N1P6"/>
<dbReference type="SMART" id="SM01117">
    <property type="entry name" value="Cyt-b5"/>
    <property type="match status" value="1"/>
</dbReference>
<name>A0A2T2N1P6_CORCC</name>
<keyword evidence="6" id="KW-0472">Membrane</keyword>
<dbReference type="EMBL" id="KZ678157">
    <property type="protein sequence ID" value="PSN59363.1"/>
    <property type="molecule type" value="Genomic_DNA"/>
</dbReference>
<evidence type="ECO:0000313" key="8">
    <source>
        <dbReference type="EMBL" id="PSN59363.1"/>
    </source>
</evidence>
<dbReference type="GO" id="GO:0046872">
    <property type="term" value="F:metal ion binding"/>
    <property type="evidence" value="ECO:0007669"/>
    <property type="project" value="UniProtKB-KW"/>
</dbReference>
<keyword evidence="9" id="KW-1185">Reference proteome</keyword>
<sequence>MIFSLAQVAERGTQQDIWIAIHGKVVYNLTGFASDHPGGINVLQDCSGTDATETYDYAGHSADAINSLQPFQVGVLEGHPGAADSSSEPNEHGPISEIVPKANGGVRSREARIFSVSDSFGVRACSLAMLFLVPAIVVVRRGTPNGAAARLYDQTVETGLTQHISNVWAFVGGFFLTLACSYFILAAFYVQFSRTLKHTREVFEYPSVIAVRRGECSPSKAS</sequence>
<dbReference type="Pfam" id="PF00173">
    <property type="entry name" value="Cyt-b5"/>
    <property type="match status" value="1"/>
</dbReference>
<dbReference type="PANTHER" id="PTHR19359">
    <property type="entry name" value="CYTOCHROME B5"/>
    <property type="match status" value="1"/>
</dbReference>
<dbReference type="Proteomes" id="UP000240883">
    <property type="component" value="Unassembled WGS sequence"/>
</dbReference>
<keyword evidence="1" id="KW-0349">Heme</keyword>
<dbReference type="SUPFAM" id="SSF55856">
    <property type="entry name" value="Cytochrome b5-like heme/steroid binding domain"/>
    <property type="match status" value="1"/>
</dbReference>
<feature type="transmembrane region" description="Helical" evidence="6">
    <location>
        <begin position="167"/>
        <end position="190"/>
    </location>
</feature>
<dbReference type="InterPro" id="IPR036400">
    <property type="entry name" value="Cyt_B5-like_heme/steroid_sf"/>
</dbReference>
<evidence type="ECO:0000259" key="7">
    <source>
        <dbReference type="PROSITE" id="PS50255"/>
    </source>
</evidence>
<dbReference type="GO" id="GO:0020037">
    <property type="term" value="F:heme binding"/>
    <property type="evidence" value="ECO:0007669"/>
    <property type="project" value="TreeGrafter"/>
</dbReference>
<dbReference type="PROSITE" id="PS50255">
    <property type="entry name" value="CYTOCHROME_B5_2"/>
    <property type="match status" value="1"/>
</dbReference>
<dbReference type="InterPro" id="IPR050668">
    <property type="entry name" value="Cytochrome_b5"/>
</dbReference>
<comment type="similarity">
    <text evidence="4">Belongs to the cytochrome b5 family.</text>
</comment>
<dbReference type="OrthoDB" id="260519at2759"/>
<organism evidence="8 9">
    <name type="scientific">Corynespora cassiicola Philippines</name>
    <dbReference type="NCBI Taxonomy" id="1448308"/>
    <lineage>
        <taxon>Eukaryota</taxon>
        <taxon>Fungi</taxon>
        <taxon>Dikarya</taxon>
        <taxon>Ascomycota</taxon>
        <taxon>Pezizomycotina</taxon>
        <taxon>Dothideomycetes</taxon>
        <taxon>Pleosporomycetidae</taxon>
        <taxon>Pleosporales</taxon>
        <taxon>Corynesporascaceae</taxon>
        <taxon>Corynespora</taxon>
    </lineage>
</organism>
<dbReference type="AlphaFoldDB" id="A0A2T2N1P6"/>